<dbReference type="OrthoDB" id="3176171at2759"/>
<keyword evidence="7" id="KW-0206">Cytoskeleton</keyword>
<dbReference type="InterPro" id="IPR036961">
    <property type="entry name" value="Kinesin_motor_dom_sf"/>
</dbReference>
<dbReference type="InterPro" id="IPR001752">
    <property type="entry name" value="Kinesin_motor_dom"/>
</dbReference>
<dbReference type="InterPro" id="IPR027417">
    <property type="entry name" value="P-loop_NTPase"/>
</dbReference>
<keyword evidence="15" id="KW-1185">Reference proteome</keyword>
<dbReference type="PRINTS" id="PR00380">
    <property type="entry name" value="KINESINHEAVY"/>
</dbReference>
<dbReference type="PROSITE" id="PS50067">
    <property type="entry name" value="KINESIN_MOTOR_2"/>
    <property type="match status" value="1"/>
</dbReference>
<comment type="similarity">
    <text evidence="8">Belongs to the TRAFAC class myosin-kinesin ATPase superfamily. Kinesin family. KIN-5/BimC subfamily.</text>
</comment>
<feature type="coiled-coil region" evidence="11">
    <location>
        <begin position="333"/>
        <end position="367"/>
    </location>
</feature>
<feature type="binding site" evidence="9">
    <location>
        <begin position="83"/>
        <end position="90"/>
    </location>
    <ligand>
        <name>ATP</name>
        <dbReference type="ChEBI" id="CHEBI:30616"/>
    </ligand>
</feature>
<dbReference type="AlphaFoldDB" id="A0A834R3U0"/>
<dbReference type="FunFam" id="3.40.850.10:FF:000019">
    <property type="entry name" value="Kinesin-like protein KIN-5D"/>
    <property type="match status" value="1"/>
</dbReference>
<dbReference type="PANTHER" id="PTHR47969">
    <property type="entry name" value="CHROMOSOME-ASSOCIATED KINESIN KIF4A-RELATED"/>
    <property type="match status" value="1"/>
</dbReference>
<reference evidence="15" key="1">
    <citation type="journal article" date="2020" name="PLoS Negl. Trop. Dis.">
        <title>High-quality nuclear genome for Sarcoptes scabiei-A critical resource for a neglected parasite.</title>
        <authorList>
            <person name="Korhonen P.K."/>
            <person name="Gasser R.B."/>
            <person name="Ma G."/>
            <person name="Wang T."/>
            <person name="Stroehlein A.J."/>
            <person name="Young N.D."/>
            <person name="Ang C.S."/>
            <person name="Fernando D.D."/>
            <person name="Lu H.C."/>
            <person name="Taylor S."/>
            <person name="Reynolds S.L."/>
            <person name="Mofiz E."/>
            <person name="Najaraj S.H."/>
            <person name="Gowda H."/>
            <person name="Madugundu A."/>
            <person name="Renuse S."/>
            <person name="Holt D."/>
            <person name="Pandey A."/>
            <person name="Papenfuss A.T."/>
            <person name="Fischer K."/>
        </authorList>
    </citation>
    <scope>NUCLEOTIDE SEQUENCE [LARGE SCALE GENOMIC DNA]</scope>
</reference>
<dbReference type="SMART" id="SM00129">
    <property type="entry name" value="KISc"/>
    <property type="match status" value="1"/>
</dbReference>
<dbReference type="InterPro" id="IPR019821">
    <property type="entry name" value="Kinesin_motor_CS"/>
</dbReference>
<evidence type="ECO:0000256" key="9">
    <source>
        <dbReference type="PROSITE-ProRule" id="PRU00283"/>
    </source>
</evidence>
<dbReference type="SUPFAM" id="SSF52540">
    <property type="entry name" value="P-loop containing nucleoside triphosphate hydrolases"/>
    <property type="match status" value="1"/>
</dbReference>
<evidence type="ECO:0000256" key="4">
    <source>
        <dbReference type="ARBA" id="ARBA00022741"/>
    </source>
</evidence>
<reference evidence="14" key="3">
    <citation type="submission" date="2022-06" db="UniProtKB">
        <authorList>
            <consortium name="EnsemblMetazoa"/>
        </authorList>
    </citation>
    <scope>IDENTIFICATION</scope>
</reference>
<keyword evidence="4 9" id="KW-0547">Nucleotide-binding</keyword>
<keyword evidence="2" id="KW-0963">Cytoplasm</keyword>
<feature type="coiled-coil region" evidence="11">
    <location>
        <begin position="396"/>
        <end position="486"/>
    </location>
</feature>
<dbReference type="EnsemblMetazoa" id="SSS_2264s_mrna">
    <property type="protein sequence ID" value="KAF7489782.1"/>
    <property type="gene ID" value="SSS_2264"/>
</dbReference>
<dbReference type="EMBL" id="WVUK01000064">
    <property type="protein sequence ID" value="KAF7489782.1"/>
    <property type="molecule type" value="Genomic_DNA"/>
</dbReference>
<proteinExistence type="inferred from homology"/>
<accession>A0A834R3U0</accession>
<keyword evidence="5 9" id="KW-0067">ATP-binding</keyword>
<keyword evidence="11" id="KW-0175">Coiled coil</keyword>
<keyword evidence="6 9" id="KW-0505">Motor protein</keyword>
<dbReference type="GO" id="GO:0008017">
    <property type="term" value="F:microtubule binding"/>
    <property type="evidence" value="ECO:0007669"/>
    <property type="project" value="InterPro"/>
</dbReference>
<evidence type="ECO:0000256" key="1">
    <source>
        <dbReference type="ARBA" id="ARBA00004245"/>
    </source>
</evidence>
<evidence type="ECO:0000256" key="6">
    <source>
        <dbReference type="ARBA" id="ARBA00023175"/>
    </source>
</evidence>
<evidence type="ECO:0000256" key="3">
    <source>
        <dbReference type="ARBA" id="ARBA00022701"/>
    </source>
</evidence>
<dbReference type="GO" id="GO:0005874">
    <property type="term" value="C:microtubule"/>
    <property type="evidence" value="ECO:0007669"/>
    <property type="project" value="UniProtKB-KW"/>
</dbReference>
<dbReference type="Pfam" id="PF00225">
    <property type="entry name" value="Kinesin"/>
    <property type="match status" value="1"/>
</dbReference>
<evidence type="ECO:0000313" key="13">
    <source>
        <dbReference type="EMBL" id="KAF7489782.1"/>
    </source>
</evidence>
<dbReference type="GO" id="GO:0007010">
    <property type="term" value="P:cytoskeleton organization"/>
    <property type="evidence" value="ECO:0007669"/>
    <property type="project" value="UniProtKB-ARBA"/>
</dbReference>
<evidence type="ECO:0000256" key="8">
    <source>
        <dbReference type="ARBA" id="ARBA00034704"/>
    </source>
</evidence>
<gene>
    <name evidence="13" type="ORF">SSS_2264</name>
</gene>
<evidence type="ECO:0000256" key="2">
    <source>
        <dbReference type="ARBA" id="ARBA00022490"/>
    </source>
</evidence>
<dbReference type="GO" id="GO:0005524">
    <property type="term" value="F:ATP binding"/>
    <property type="evidence" value="ECO:0007669"/>
    <property type="project" value="UniProtKB-UniRule"/>
</dbReference>
<reference evidence="13" key="2">
    <citation type="submission" date="2020-01" db="EMBL/GenBank/DDBJ databases">
        <authorList>
            <person name="Korhonen P.K.K."/>
            <person name="Guangxu M.G."/>
            <person name="Wang T.W."/>
            <person name="Stroehlein A.J.S."/>
            <person name="Young N.D."/>
            <person name="Ang C.-S.A."/>
            <person name="Fernando D.W.F."/>
            <person name="Lu H.L."/>
            <person name="Taylor S.T."/>
            <person name="Ehtesham M.E.M."/>
            <person name="Najaraj S.H.N."/>
            <person name="Harsha G.H.G."/>
            <person name="Madugundu A.M."/>
            <person name="Renuse S.R."/>
            <person name="Holt D.H."/>
            <person name="Pandey A.P."/>
            <person name="Papenfuss A.P."/>
            <person name="Gasser R.B.G."/>
            <person name="Fischer K.F."/>
        </authorList>
    </citation>
    <scope>NUCLEOTIDE SEQUENCE</scope>
    <source>
        <strain evidence="13">SSS_KF_BRIS2020</strain>
    </source>
</reference>
<evidence type="ECO:0000313" key="14">
    <source>
        <dbReference type="EnsemblMetazoa" id="KAF7489782.1"/>
    </source>
</evidence>
<dbReference type="GO" id="GO:0003777">
    <property type="term" value="F:microtubule motor activity"/>
    <property type="evidence" value="ECO:0007669"/>
    <property type="project" value="InterPro"/>
</dbReference>
<keyword evidence="3 10" id="KW-0493">Microtubule</keyword>
<dbReference type="Proteomes" id="UP000070412">
    <property type="component" value="Unassembled WGS sequence"/>
</dbReference>
<sequence length="584" mass="65876">MSKEDNVRVVVRCRPLLPDLEQNEESVVKILNDDQTIQIASRQFTFDRIFSPSSSEDEVYSKSAKHIVDCVLQGYNGTIFAYGQTGTGKTHTASSIMDRSFEHIFDHISKSISNTKFLVRASFYEIYNEEIKDLLASGGNRKSSHRSVELKENLDGKIVLKNLSNFVVNNVDDLKRLKMVGEKHRVFGSTKMNLRSSRSHTIFTITIETEIGADNPETSIVRVGKFHLIDLAGSERQAKTGTSGSRLKEAAKINLSLTSLSLVIAALTDPKATFVPYRNSKLTRILSDSLGGNSKTLLIACIGPARMNLDETVSTLRFASTTKNIKNKPIINEDSKDALLRRFEEQVKELRAQLEQENDELAAISQSSSSISGTKIVPNELIEKLKALEDKICVGGENLIEKAEMQEKLIADSERELLERREKEDQLRKELEQRQADILKIEDSYASLQEEVIALNRKIKKASILLREARGELEDMNVEHEKLRGELLDSIRVSEKEIKLTNALIQHYIPDLYVKLIEENTNFNPMTGEWELRCIAYTGNNMKDDYLQSDDDDDDNDGEDVDRIALNLFNSDSIYLSYANIGAN</sequence>
<evidence type="ECO:0000313" key="15">
    <source>
        <dbReference type="Proteomes" id="UP000070412"/>
    </source>
</evidence>
<evidence type="ECO:0000256" key="11">
    <source>
        <dbReference type="SAM" id="Coils"/>
    </source>
</evidence>
<evidence type="ECO:0000259" key="12">
    <source>
        <dbReference type="PROSITE" id="PS50067"/>
    </source>
</evidence>
<evidence type="ECO:0000256" key="10">
    <source>
        <dbReference type="RuleBase" id="RU000394"/>
    </source>
</evidence>
<feature type="domain" description="Kinesin motor" evidence="12">
    <location>
        <begin position="6"/>
        <end position="325"/>
    </location>
</feature>
<dbReference type="PROSITE" id="PS00411">
    <property type="entry name" value="KINESIN_MOTOR_1"/>
    <property type="match status" value="1"/>
</dbReference>
<name>A0A834R3U0_SARSC</name>
<evidence type="ECO:0000256" key="7">
    <source>
        <dbReference type="ARBA" id="ARBA00023212"/>
    </source>
</evidence>
<dbReference type="GO" id="GO:0007018">
    <property type="term" value="P:microtubule-based movement"/>
    <property type="evidence" value="ECO:0007669"/>
    <property type="project" value="InterPro"/>
</dbReference>
<comment type="subcellular location">
    <subcellularLocation>
        <location evidence="1">Cytoplasm</location>
        <location evidence="1">Cytoskeleton</location>
    </subcellularLocation>
</comment>
<dbReference type="Gene3D" id="3.40.850.10">
    <property type="entry name" value="Kinesin motor domain"/>
    <property type="match status" value="1"/>
</dbReference>
<protein>
    <recommendedName>
        <fullName evidence="10">Kinesin-like protein</fullName>
    </recommendedName>
</protein>
<evidence type="ECO:0000256" key="5">
    <source>
        <dbReference type="ARBA" id="ARBA00022840"/>
    </source>
</evidence>
<dbReference type="InterPro" id="IPR027640">
    <property type="entry name" value="Kinesin-like_fam"/>
</dbReference>
<organism evidence="13">
    <name type="scientific">Sarcoptes scabiei</name>
    <name type="common">Itch mite</name>
    <name type="synonym">Acarus scabiei</name>
    <dbReference type="NCBI Taxonomy" id="52283"/>
    <lineage>
        <taxon>Eukaryota</taxon>
        <taxon>Metazoa</taxon>
        <taxon>Ecdysozoa</taxon>
        <taxon>Arthropoda</taxon>
        <taxon>Chelicerata</taxon>
        <taxon>Arachnida</taxon>
        <taxon>Acari</taxon>
        <taxon>Acariformes</taxon>
        <taxon>Sarcoptiformes</taxon>
        <taxon>Astigmata</taxon>
        <taxon>Psoroptidia</taxon>
        <taxon>Sarcoptoidea</taxon>
        <taxon>Sarcoptidae</taxon>
        <taxon>Sarcoptinae</taxon>
        <taxon>Sarcoptes</taxon>
    </lineage>
</organism>